<feature type="region of interest" description="Disordered" evidence="1">
    <location>
        <begin position="1"/>
        <end position="39"/>
    </location>
</feature>
<gene>
    <name evidence="3" type="ORF">M421DRAFT_415473</name>
</gene>
<evidence type="ECO:0000313" key="3">
    <source>
        <dbReference type="EMBL" id="KAF1934448.1"/>
    </source>
</evidence>
<dbReference type="PANTHER" id="PTHR35896:SF3">
    <property type="entry name" value="MAJOR FACILITATOR SUPERFAMILY TRANSPORTER"/>
    <property type="match status" value="1"/>
</dbReference>
<proteinExistence type="predicted"/>
<feature type="transmembrane region" description="Helical" evidence="2">
    <location>
        <begin position="45"/>
        <end position="65"/>
    </location>
</feature>
<name>A0A6A5S509_9PLEO</name>
<reference evidence="3" key="1">
    <citation type="journal article" date="2020" name="Stud. Mycol.">
        <title>101 Dothideomycetes genomes: a test case for predicting lifestyles and emergence of pathogens.</title>
        <authorList>
            <person name="Haridas S."/>
            <person name="Albert R."/>
            <person name="Binder M."/>
            <person name="Bloem J."/>
            <person name="Labutti K."/>
            <person name="Salamov A."/>
            <person name="Andreopoulos B."/>
            <person name="Baker S."/>
            <person name="Barry K."/>
            <person name="Bills G."/>
            <person name="Bluhm B."/>
            <person name="Cannon C."/>
            <person name="Castanera R."/>
            <person name="Culley D."/>
            <person name="Daum C."/>
            <person name="Ezra D."/>
            <person name="Gonzalez J."/>
            <person name="Henrissat B."/>
            <person name="Kuo A."/>
            <person name="Liang C."/>
            <person name="Lipzen A."/>
            <person name="Lutzoni F."/>
            <person name="Magnuson J."/>
            <person name="Mondo S."/>
            <person name="Nolan M."/>
            <person name="Ohm R."/>
            <person name="Pangilinan J."/>
            <person name="Park H.-J."/>
            <person name="Ramirez L."/>
            <person name="Alfaro M."/>
            <person name="Sun H."/>
            <person name="Tritt A."/>
            <person name="Yoshinaga Y."/>
            <person name="Zwiers L.-H."/>
            <person name="Turgeon B."/>
            <person name="Goodwin S."/>
            <person name="Spatafora J."/>
            <person name="Crous P."/>
            <person name="Grigoriev I."/>
        </authorList>
    </citation>
    <scope>NUCLEOTIDE SEQUENCE</scope>
    <source>
        <strain evidence="3">CBS 183.55</strain>
    </source>
</reference>
<dbReference type="PANTHER" id="PTHR35896">
    <property type="entry name" value="IG-LIKE DOMAIN-CONTAINING PROTEIN"/>
    <property type="match status" value="1"/>
</dbReference>
<keyword evidence="2" id="KW-0812">Transmembrane</keyword>
<dbReference type="RefSeq" id="XP_033454696.1">
    <property type="nucleotide sequence ID" value="XM_033590712.1"/>
</dbReference>
<dbReference type="Proteomes" id="UP000800082">
    <property type="component" value="Unassembled WGS sequence"/>
</dbReference>
<evidence type="ECO:0000313" key="4">
    <source>
        <dbReference type="Proteomes" id="UP000800082"/>
    </source>
</evidence>
<accession>A0A6A5S509</accession>
<dbReference type="AlphaFoldDB" id="A0A6A5S509"/>
<keyword evidence="2" id="KW-0472">Membrane</keyword>
<keyword evidence="4" id="KW-1185">Reference proteome</keyword>
<evidence type="ECO:0000256" key="1">
    <source>
        <dbReference type="SAM" id="MobiDB-lite"/>
    </source>
</evidence>
<organism evidence="3 4">
    <name type="scientific">Didymella exigua CBS 183.55</name>
    <dbReference type="NCBI Taxonomy" id="1150837"/>
    <lineage>
        <taxon>Eukaryota</taxon>
        <taxon>Fungi</taxon>
        <taxon>Dikarya</taxon>
        <taxon>Ascomycota</taxon>
        <taxon>Pezizomycotina</taxon>
        <taxon>Dothideomycetes</taxon>
        <taxon>Pleosporomycetidae</taxon>
        <taxon>Pleosporales</taxon>
        <taxon>Pleosporineae</taxon>
        <taxon>Didymellaceae</taxon>
        <taxon>Didymella</taxon>
    </lineage>
</organism>
<feature type="compositionally biased region" description="Basic residues" evidence="1">
    <location>
        <begin position="1"/>
        <end position="11"/>
    </location>
</feature>
<keyword evidence="2" id="KW-1133">Transmembrane helix</keyword>
<evidence type="ECO:0000256" key="2">
    <source>
        <dbReference type="SAM" id="Phobius"/>
    </source>
</evidence>
<dbReference type="EMBL" id="ML978956">
    <property type="protein sequence ID" value="KAF1934448.1"/>
    <property type="molecule type" value="Genomic_DNA"/>
</dbReference>
<protein>
    <submittedName>
        <fullName evidence="3">Uncharacterized protein</fullName>
    </submittedName>
</protein>
<dbReference type="GeneID" id="54348380"/>
<sequence>MFTWSKKKRQGTSRPVSRDPTYDPLLASEEEQDYENKTPGESQRFMTWAAVLGILVLCTAGASLITVGTSSLQPYAYERYDPRIKRCGETAQEATTRGCEFDPITFSWLPPDCVDHGLIDEFRATGWTLYAGRNTTATLIEEDWAMGIDEKRHAWLTRKDYILHCVFVWKIMHRAIALGRSLPTVVSSYAETELCGRILEEHESANDIAYKVAVQFPAC</sequence>
<dbReference type="OrthoDB" id="3501153at2759"/>
<dbReference type="InterPro" id="IPR053008">
    <property type="entry name" value="Phomopsin_biosynth_assoc"/>
</dbReference>